<keyword evidence="2 10" id="KW-0489">Methyltransferase</keyword>
<dbReference type="PANTHER" id="PTHR33841:SF1">
    <property type="entry name" value="DNA METHYLTRANSFERASE A"/>
    <property type="match status" value="1"/>
</dbReference>
<dbReference type="Pfam" id="PF20217">
    <property type="entry name" value="DUF6577"/>
    <property type="match status" value="1"/>
</dbReference>
<keyword evidence="5" id="KW-0680">Restriction system</keyword>
<dbReference type="InterPro" id="IPR011639">
    <property type="entry name" value="MethylTrfase_TaqI-like_dom"/>
</dbReference>
<evidence type="ECO:0000256" key="6">
    <source>
        <dbReference type="ARBA" id="ARBA00023125"/>
    </source>
</evidence>
<evidence type="ECO:0000256" key="7">
    <source>
        <dbReference type="ARBA" id="ARBA00047942"/>
    </source>
</evidence>
<keyword evidence="6" id="KW-0238">DNA-binding</keyword>
<accession>A0ABT3G096</accession>
<dbReference type="InterPro" id="IPR050953">
    <property type="entry name" value="N4_N6_ade-DNA_methylase"/>
</dbReference>
<dbReference type="EC" id="2.1.1.72" evidence="1"/>
<reference evidence="10" key="1">
    <citation type="submission" date="2022-10" db="EMBL/GenBank/DDBJ databases">
        <title>Luteolibacter sp. GHJ8, whole genome shotgun sequencing project.</title>
        <authorList>
            <person name="Zhao G."/>
            <person name="Shen L."/>
        </authorList>
    </citation>
    <scope>NUCLEOTIDE SEQUENCE</scope>
    <source>
        <strain evidence="10">GHJ8</strain>
    </source>
</reference>
<dbReference type="RefSeq" id="WP_264511263.1">
    <property type="nucleotide sequence ID" value="NZ_JAPDDR010000002.1"/>
</dbReference>
<dbReference type="GO" id="GO:0008168">
    <property type="term" value="F:methyltransferase activity"/>
    <property type="evidence" value="ECO:0007669"/>
    <property type="project" value="UniProtKB-KW"/>
</dbReference>
<evidence type="ECO:0000256" key="1">
    <source>
        <dbReference type="ARBA" id="ARBA00011900"/>
    </source>
</evidence>
<comment type="catalytic activity">
    <reaction evidence="7">
        <text>a 2'-deoxyadenosine in DNA + S-adenosyl-L-methionine = an N(6)-methyl-2'-deoxyadenosine in DNA + S-adenosyl-L-homocysteine + H(+)</text>
        <dbReference type="Rhea" id="RHEA:15197"/>
        <dbReference type="Rhea" id="RHEA-COMP:12418"/>
        <dbReference type="Rhea" id="RHEA-COMP:12419"/>
        <dbReference type="ChEBI" id="CHEBI:15378"/>
        <dbReference type="ChEBI" id="CHEBI:57856"/>
        <dbReference type="ChEBI" id="CHEBI:59789"/>
        <dbReference type="ChEBI" id="CHEBI:90615"/>
        <dbReference type="ChEBI" id="CHEBI:90616"/>
        <dbReference type="EC" id="2.1.1.72"/>
    </reaction>
</comment>
<gene>
    <name evidence="10" type="ORF">OJ996_03625</name>
</gene>
<evidence type="ECO:0000259" key="8">
    <source>
        <dbReference type="Pfam" id="PF07669"/>
    </source>
</evidence>
<organism evidence="10 11">
    <name type="scientific">Luteolibacter rhizosphaerae</name>
    <dbReference type="NCBI Taxonomy" id="2989719"/>
    <lineage>
        <taxon>Bacteria</taxon>
        <taxon>Pseudomonadati</taxon>
        <taxon>Verrucomicrobiota</taxon>
        <taxon>Verrucomicrobiia</taxon>
        <taxon>Verrucomicrobiales</taxon>
        <taxon>Verrucomicrobiaceae</taxon>
        <taxon>Luteolibacter</taxon>
    </lineage>
</organism>
<evidence type="ECO:0000256" key="5">
    <source>
        <dbReference type="ARBA" id="ARBA00022747"/>
    </source>
</evidence>
<dbReference type="Pfam" id="PF12950">
    <property type="entry name" value="TaqI_C"/>
    <property type="match status" value="1"/>
</dbReference>
<name>A0ABT3G096_9BACT</name>
<sequence length="1392" mass="157493">MSEPSRLLDRLRKAFDREAWQQELHDLFPNGTVTLFASPQILSTSQEKVTSTLQLGVINLSDGQTLALLEVETSNQVLLARNRVGLRNFVAGFIDEAGAAAVLAVFHQPGSPDWRLTYASRRTTLDEDTFEITTIETAPRRYTFLLGENEPCRTAASRLAMLLEKEDNLTLSDVEKAFSVESLTKDFFKKYKEHYQAFTGYLLSKGIADATRRTIGIPISKKDQEKADKPVRDFVKTLLGRLVFLYFLQKKGWLGCPAGTTSWTGGDPAFIQSLFAQAQSSGDADRFHSKYLVPLFFDALNNPESNHRPFPLTGNRLPYLNGGLFEVDSSALRSIDFPADLFDALLQFFSEYNFTIDENDPEDHEVGIDPEMLGHIFENLLEDNKDKGAFYTPKAIVSYMARQSLQHYLRTHLGDEPELEILLNEKDHTKHPKGSFVAVNAKHIAKLLDEVKICDPAIGSGAFPIGLLQEILWTRLALNLELNEPAERAKLKRRIIQNSIHGVDIDPGAVEIARLRFWLALVVDEEAPRPLPNLDYKIMQGDALLESFEGIDLSRISTGEQASYALTGIIGGQREFALDDAKTQMELQVTERREKISGMLRDYFPETDPVLKKQRHAEIDAEVLKHLDHAIAWERERIEGLLDQQRKIRGGKIAGTRGWTPAKGDKAIAGYEADLAALRVKSDKLRALQTSPERPFFLWHLYFQEVFEKGGFDIVLANPPYVRHETISDYAPVLREHYEVTASRADLFIFFYEQGVELLRDGGILTFITSNKYYRAAYGSKLRPFLRDKLTLHTLIDFDDAPVFDAIAYASILIGSKGAAEEGHRIRAYNWKPEDSVQRLPQVLEANSFALRQAKLSAEGWQLEPPAVVELLDKLRIKGTPLGDYVGGRFYRGIITGLNDAFVITAEKREELNAEDENSEDLIKPFLRGKDVKRWQVTHHNLYLIVFPHGFHSQLKNYPAILKHLKSFETDLKKRGQCTSSRGDKGEGQHHWLELDNNPKASYLNCFAGKKIVMPAIERRTAFVVDHGHYSNDKTNICVADDCEFLCAVLNSSTTWWVITQTAATKQNGYYEFKPLYIKPIPIPPASAGEKARLVELGEACVVATAKKDPASLVILEREINQIVYRLFDLTPQEIRLIEGEAAHQSTAGTHGHTKDKDALFRRLRAYGQESPYFSIEKIRADLKEENLKFTDELLREYLSEAMQRKLVHDAGRGWYSSLAIPAVLDPEPVADLRATLAKRFPFLPHYVWSTQQVNPWMHHLLGKFIRFVHVERDGADDVAAFLRNEGWIVTVNPTAKTAKDFTPGDRSVVVRGVLRGFDPTVEPRVETVLVDLLLENRRLNLMDEGERQEMSRKLVTTHRVEISNLLSRLGDHKRSLMDLVGLAIPPIIAEK</sequence>
<dbReference type="GO" id="GO:0032259">
    <property type="term" value="P:methylation"/>
    <property type="evidence" value="ECO:0007669"/>
    <property type="project" value="UniProtKB-KW"/>
</dbReference>
<dbReference type="PROSITE" id="PS00092">
    <property type="entry name" value="N6_MTASE"/>
    <property type="match status" value="1"/>
</dbReference>
<dbReference type="Pfam" id="PF07669">
    <property type="entry name" value="Eco57I"/>
    <property type="match status" value="1"/>
</dbReference>
<keyword evidence="4" id="KW-0949">S-adenosyl-L-methionine</keyword>
<dbReference type="Gene3D" id="3.40.50.150">
    <property type="entry name" value="Vaccinia Virus protein VP39"/>
    <property type="match status" value="2"/>
</dbReference>
<evidence type="ECO:0000313" key="10">
    <source>
        <dbReference type="EMBL" id="MCW1912650.1"/>
    </source>
</evidence>
<keyword evidence="11" id="KW-1185">Reference proteome</keyword>
<evidence type="ECO:0000259" key="9">
    <source>
        <dbReference type="Pfam" id="PF12950"/>
    </source>
</evidence>
<proteinExistence type="predicted"/>
<evidence type="ECO:0000256" key="4">
    <source>
        <dbReference type="ARBA" id="ARBA00022691"/>
    </source>
</evidence>
<feature type="domain" description="TaqI-like C-terminal specificity" evidence="9">
    <location>
        <begin position="924"/>
        <end position="1083"/>
    </location>
</feature>
<dbReference type="PANTHER" id="PTHR33841">
    <property type="entry name" value="DNA METHYLTRANSFERASE YEEA-RELATED"/>
    <property type="match status" value="1"/>
</dbReference>
<comment type="caution">
    <text evidence="10">The sequence shown here is derived from an EMBL/GenBank/DDBJ whole genome shotgun (WGS) entry which is preliminary data.</text>
</comment>
<feature type="domain" description="Type II methyltransferase M.TaqI-like" evidence="8">
    <location>
        <begin position="498"/>
        <end position="804"/>
    </location>
</feature>
<evidence type="ECO:0000313" key="11">
    <source>
        <dbReference type="Proteomes" id="UP001165653"/>
    </source>
</evidence>
<evidence type="ECO:0000256" key="3">
    <source>
        <dbReference type="ARBA" id="ARBA00022679"/>
    </source>
</evidence>
<dbReference type="InterPro" id="IPR002052">
    <property type="entry name" value="DNA_methylase_N6_adenine_CS"/>
</dbReference>
<dbReference type="InterPro" id="IPR046484">
    <property type="entry name" value="DUF6577"/>
</dbReference>
<dbReference type="InterPro" id="IPR025931">
    <property type="entry name" value="TaqI_C"/>
</dbReference>
<evidence type="ECO:0000256" key="2">
    <source>
        <dbReference type="ARBA" id="ARBA00022603"/>
    </source>
</evidence>
<protein>
    <recommendedName>
        <fullName evidence="1">site-specific DNA-methyltransferase (adenine-specific)</fullName>
        <ecNumber evidence="1">2.1.1.72</ecNumber>
    </recommendedName>
</protein>
<keyword evidence="3" id="KW-0808">Transferase</keyword>
<dbReference type="SUPFAM" id="SSF53335">
    <property type="entry name" value="S-adenosyl-L-methionine-dependent methyltransferases"/>
    <property type="match status" value="1"/>
</dbReference>
<dbReference type="Proteomes" id="UP001165653">
    <property type="component" value="Unassembled WGS sequence"/>
</dbReference>
<dbReference type="InterPro" id="IPR029063">
    <property type="entry name" value="SAM-dependent_MTases_sf"/>
</dbReference>
<dbReference type="EMBL" id="JAPDDR010000002">
    <property type="protein sequence ID" value="MCW1912650.1"/>
    <property type="molecule type" value="Genomic_DNA"/>
</dbReference>
<dbReference type="PRINTS" id="PR00507">
    <property type="entry name" value="N12N6MTFRASE"/>
</dbReference>